<reference evidence="2" key="2">
    <citation type="submission" date="2023-03" db="EMBL/GenBank/DDBJ databases">
        <authorList>
            <consortium name="Wellcome Sanger Institute Data Sharing"/>
        </authorList>
    </citation>
    <scope>NUCLEOTIDE SEQUENCE [LARGE SCALE GENOMIC DNA]</scope>
</reference>
<dbReference type="AlphaFoldDB" id="A0AAX7V6Y5"/>
<reference evidence="1 2" key="1">
    <citation type="submission" date="2018-05" db="EMBL/GenBank/DDBJ databases">
        <authorList>
            <person name="Datahose"/>
        </authorList>
    </citation>
    <scope>NUCLEOTIDE SEQUENCE</scope>
</reference>
<protein>
    <submittedName>
        <fullName evidence="1">Uncharacterized protein</fullName>
    </submittedName>
</protein>
<organism evidence="1 2">
    <name type="scientific">Astatotilapia calliptera</name>
    <name type="common">Eastern happy</name>
    <name type="synonym">Chromis callipterus</name>
    <dbReference type="NCBI Taxonomy" id="8154"/>
    <lineage>
        <taxon>Eukaryota</taxon>
        <taxon>Metazoa</taxon>
        <taxon>Chordata</taxon>
        <taxon>Craniata</taxon>
        <taxon>Vertebrata</taxon>
        <taxon>Euteleostomi</taxon>
        <taxon>Actinopterygii</taxon>
        <taxon>Neopterygii</taxon>
        <taxon>Teleostei</taxon>
        <taxon>Neoteleostei</taxon>
        <taxon>Acanthomorphata</taxon>
        <taxon>Ovalentaria</taxon>
        <taxon>Cichlomorphae</taxon>
        <taxon>Cichliformes</taxon>
        <taxon>Cichlidae</taxon>
        <taxon>African cichlids</taxon>
        <taxon>Pseudocrenilabrinae</taxon>
        <taxon>Haplochromini</taxon>
        <taxon>Astatotilapia</taxon>
    </lineage>
</organism>
<evidence type="ECO:0000313" key="2">
    <source>
        <dbReference type="Proteomes" id="UP000265100"/>
    </source>
</evidence>
<reference evidence="1" key="3">
    <citation type="submission" date="2025-08" db="UniProtKB">
        <authorList>
            <consortium name="Ensembl"/>
        </authorList>
    </citation>
    <scope>IDENTIFICATION</scope>
</reference>
<dbReference type="Ensembl" id="ENSACLT00000080384.1">
    <property type="protein sequence ID" value="ENSACLP00000077380.1"/>
    <property type="gene ID" value="ENSACLG00000037249.1"/>
</dbReference>
<name>A0AAX7V6Y5_ASTCA</name>
<evidence type="ECO:0000313" key="1">
    <source>
        <dbReference type="Ensembl" id="ENSACLP00000077380.1"/>
    </source>
</evidence>
<proteinExistence type="predicted"/>
<sequence>LSSHTGSLEVTKATLCQVAIACVEKGLNREPPFSEVSDVSTSTPSCLPYDPSFLHEIKQEPETRNISNKTQRLSKTEQKYFIIPKNE</sequence>
<accession>A0AAX7V6Y5</accession>
<reference evidence="1" key="4">
    <citation type="submission" date="2025-09" db="UniProtKB">
        <authorList>
            <consortium name="Ensembl"/>
        </authorList>
    </citation>
    <scope>IDENTIFICATION</scope>
</reference>
<dbReference type="Proteomes" id="UP000265100">
    <property type="component" value="Chromosome 14"/>
</dbReference>
<keyword evidence="2" id="KW-1185">Reference proteome</keyword>